<dbReference type="PANTHER" id="PTHR10652:SF0">
    <property type="entry name" value="ADENYLYL CYCLASE-ASSOCIATED PROTEIN"/>
    <property type="match status" value="1"/>
</dbReference>
<dbReference type="Pfam" id="PF08603">
    <property type="entry name" value="CAP_C"/>
    <property type="match status" value="1"/>
</dbReference>
<dbReference type="PROSITE" id="PS51329">
    <property type="entry name" value="C_CAP_COFACTOR_C"/>
    <property type="match status" value="1"/>
</dbReference>
<dbReference type="GO" id="GO:0003779">
    <property type="term" value="F:actin binding"/>
    <property type="evidence" value="ECO:0007669"/>
    <property type="project" value="InterPro"/>
</dbReference>
<evidence type="ECO:0000259" key="2">
    <source>
        <dbReference type="PROSITE" id="PS51329"/>
    </source>
</evidence>
<dbReference type="AlphaFoldDB" id="A0A7J7NSP9"/>
<dbReference type="GO" id="GO:0008179">
    <property type="term" value="F:adenylate cyclase binding"/>
    <property type="evidence" value="ECO:0007669"/>
    <property type="project" value="TreeGrafter"/>
</dbReference>
<dbReference type="InterPro" id="IPR013912">
    <property type="entry name" value="Adenylate_cyclase-assoc_CAP_C"/>
</dbReference>
<name>A0A7J7NSP9_9MAGN</name>
<evidence type="ECO:0000256" key="1">
    <source>
        <dbReference type="ARBA" id="ARBA00007659"/>
    </source>
</evidence>
<comment type="similarity">
    <text evidence="1">Belongs to the CAP family.</text>
</comment>
<dbReference type="GO" id="GO:0007015">
    <property type="term" value="P:actin filament organization"/>
    <property type="evidence" value="ECO:0007669"/>
    <property type="project" value="TreeGrafter"/>
</dbReference>
<proteinExistence type="inferred from homology"/>
<dbReference type="Gene3D" id="2.160.20.70">
    <property type="match status" value="1"/>
</dbReference>
<feature type="domain" description="C-CAP/cofactor C-like" evidence="2">
    <location>
        <begin position="1"/>
        <end position="71"/>
    </location>
</feature>
<accession>A0A7J7NSP9</accession>
<dbReference type="PANTHER" id="PTHR10652">
    <property type="entry name" value="ADENYLYL CYCLASE-ASSOCIATED PROTEIN"/>
    <property type="match status" value="1"/>
</dbReference>
<dbReference type="SUPFAM" id="SSF69340">
    <property type="entry name" value="C-terminal domain of adenylylcyclase associated protein"/>
    <property type="match status" value="1"/>
</dbReference>
<dbReference type="Proteomes" id="UP000541444">
    <property type="component" value="Unassembled WGS sequence"/>
</dbReference>
<protein>
    <recommendedName>
        <fullName evidence="2">C-CAP/cofactor C-like domain-containing protein</fullName>
    </recommendedName>
</protein>
<dbReference type="InterPro" id="IPR016098">
    <property type="entry name" value="CAP/MinC_C"/>
</dbReference>
<keyword evidence="4" id="KW-1185">Reference proteome</keyword>
<feature type="non-terminal residue" evidence="3">
    <location>
        <position position="1"/>
    </location>
</feature>
<reference evidence="3 4" key="1">
    <citation type="journal article" date="2020" name="IScience">
        <title>Genome Sequencing of the Endangered Kingdonia uniflora (Circaeasteraceae, Ranunculales) Reveals Potential Mechanisms of Evolutionary Specialization.</title>
        <authorList>
            <person name="Sun Y."/>
            <person name="Deng T."/>
            <person name="Zhang A."/>
            <person name="Moore M.J."/>
            <person name="Landis J.B."/>
            <person name="Lin N."/>
            <person name="Zhang H."/>
            <person name="Zhang X."/>
            <person name="Huang J."/>
            <person name="Zhang X."/>
            <person name="Sun H."/>
            <person name="Wang H."/>
        </authorList>
    </citation>
    <scope>NUCLEOTIDE SEQUENCE [LARGE SCALE GENOMIC DNA]</scope>
    <source>
        <strain evidence="3">TB1705</strain>
        <tissue evidence="3">Leaf</tissue>
    </source>
</reference>
<evidence type="ECO:0000313" key="3">
    <source>
        <dbReference type="EMBL" id="KAF6170070.1"/>
    </source>
</evidence>
<organism evidence="3 4">
    <name type="scientific">Kingdonia uniflora</name>
    <dbReference type="NCBI Taxonomy" id="39325"/>
    <lineage>
        <taxon>Eukaryota</taxon>
        <taxon>Viridiplantae</taxon>
        <taxon>Streptophyta</taxon>
        <taxon>Embryophyta</taxon>
        <taxon>Tracheophyta</taxon>
        <taxon>Spermatophyta</taxon>
        <taxon>Magnoliopsida</taxon>
        <taxon>Ranunculales</taxon>
        <taxon>Circaeasteraceae</taxon>
        <taxon>Kingdonia</taxon>
    </lineage>
</organism>
<dbReference type="InterPro" id="IPR017901">
    <property type="entry name" value="C-CAP_CF_C-like"/>
</dbReference>
<dbReference type="SMART" id="SM00673">
    <property type="entry name" value="CARP"/>
    <property type="match status" value="1"/>
</dbReference>
<dbReference type="GO" id="GO:0005737">
    <property type="term" value="C:cytoplasm"/>
    <property type="evidence" value="ECO:0007669"/>
    <property type="project" value="TreeGrafter"/>
</dbReference>
<dbReference type="InterPro" id="IPR006599">
    <property type="entry name" value="CARP_motif"/>
</dbReference>
<comment type="caution">
    <text evidence="3">The sequence shown here is derived from an EMBL/GenBank/DDBJ whole genome shotgun (WGS) entry which is preliminary data.</text>
</comment>
<dbReference type="OrthoDB" id="1601at2759"/>
<dbReference type="InterPro" id="IPR036223">
    <property type="entry name" value="CAP_C_sf"/>
</dbReference>
<sequence>WVVENQIGRKNLVIDDCDSKQFVYVFGCKDSALQIQEKVNNITVDKYTKMAAVFMDVVAACEIVNYNGVKV</sequence>
<dbReference type="GO" id="GO:0019933">
    <property type="term" value="P:cAMP-mediated signaling"/>
    <property type="evidence" value="ECO:0007669"/>
    <property type="project" value="TreeGrafter"/>
</dbReference>
<evidence type="ECO:0000313" key="4">
    <source>
        <dbReference type="Proteomes" id="UP000541444"/>
    </source>
</evidence>
<gene>
    <name evidence="3" type="ORF">GIB67_010096</name>
</gene>
<dbReference type="EMBL" id="JACGCM010000617">
    <property type="protein sequence ID" value="KAF6170070.1"/>
    <property type="molecule type" value="Genomic_DNA"/>
</dbReference>
<dbReference type="InterPro" id="IPR001837">
    <property type="entry name" value="Adenylate_cyclase-assoc_CAP"/>
</dbReference>